<dbReference type="AlphaFoldDB" id="A0A9D5DI47"/>
<protein>
    <submittedName>
        <fullName evidence="1">Uncharacterized protein</fullName>
    </submittedName>
</protein>
<organism evidence="1">
    <name type="scientific">Cryptosporidium canis</name>
    <dbReference type="NCBI Taxonomy" id="195482"/>
    <lineage>
        <taxon>Eukaryota</taxon>
        <taxon>Sar</taxon>
        <taxon>Alveolata</taxon>
        <taxon>Apicomplexa</taxon>
        <taxon>Conoidasida</taxon>
        <taxon>Coccidia</taxon>
        <taxon>Eucoccidiorida</taxon>
        <taxon>Eimeriorina</taxon>
        <taxon>Cryptosporidiidae</taxon>
        <taxon>Cryptosporidium</taxon>
    </lineage>
</organism>
<dbReference type="OrthoDB" id="10255128at2759"/>
<dbReference type="EMBL" id="JAPCXC010000011">
    <property type="protein sequence ID" value="KAJ1611771.1"/>
    <property type="molecule type" value="Genomic_DNA"/>
</dbReference>
<comment type="caution">
    <text evidence="1">The sequence shown here is derived from an EMBL/GenBank/DDBJ whole genome shotgun (WGS) entry which is preliminary data.</text>
</comment>
<accession>A0A9D5DI47</accession>
<reference evidence="1" key="1">
    <citation type="submission" date="2022-10" db="EMBL/GenBank/DDBJ databases">
        <title>Adaptive evolution leads to modifications in subtelomeric GC content in a zoonotic Cryptosporidium species.</title>
        <authorList>
            <person name="Li J."/>
            <person name="Feng Y."/>
            <person name="Xiao L."/>
        </authorList>
    </citation>
    <scope>NUCLEOTIDE SEQUENCE</scope>
    <source>
        <strain evidence="1">33844</strain>
    </source>
</reference>
<dbReference type="Proteomes" id="UP001067231">
    <property type="component" value="Unassembled WGS sequence"/>
</dbReference>
<evidence type="ECO:0000313" key="1">
    <source>
        <dbReference type="EMBL" id="KAJ1611771.1"/>
    </source>
</evidence>
<sequence>MGRRGRRAGKRLCIGVVGSNYDGTITKSDTFESVILQACNKYYSDKPQACELFALEKEAEKVLATHVSDRLSWCNEWLPAAPMDRFDGNAVGKLFLAISEFEYIYNFKIEKEMRILQLLDSNIVDTSSVECEEGCEFREGAFETLRSICECSRKFMVVSVSKGSKRITDTVQNIILAGEGRCDLEVSASEFEYKSPTSPSVETAPNSLFGPSCKYRVFRQSVKETNRQYNRRRRDRLHYFIASISLNAISRRDIYIKSVFVGNKANDLECMLYSEIGILMAELPPVCSIFDAQTSEHSSASELTHYSLPSGAENSLNIDHFAFRICQLFSVQMVPISDVHAEKIRSSGLKVYEDVVRDKEGIANIRDYLRISRMMRLQNSKTSRFRFSGILLLAFSWNEISRFFFPPSECK</sequence>
<name>A0A9D5DI47_9CRYT</name>
<proteinExistence type="predicted"/>
<gene>
    <name evidence="1" type="ORF">OJ253_787</name>
</gene>